<feature type="compositionally biased region" description="Acidic residues" evidence="1">
    <location>
        <begin position="1"/>
        <end position="21"/>
    </location>
</feature>
<protein>
    <submittedName>
        <fullName evidence="2">Uncharacterized protein</fullName>
    </submittedName>
</protein>
<dbReference type="RefSeq" id="WP_256418683.1">
    <property type="nucleotide sequence ID" value="NZ_JANHDL010000007.1"/>
</dbReference>
<sequence length="51" mass="4983">MSDGIDSDEGADSDESSEEDANGGSSGVLARIKTVISEAAGVVVDAVADAI</sequence>
<accession>A0ABD6C4L7</accession>
<organism evidence="2 3">
    <name type="scientific">Halorubrum laminariae</name>
    <dbReference type="NCBI Taxonomy" id="1433523"/>
    <lineage>
        <taxon>Archaea</taxon>
        <taxon>Methanobacteriati</taxon>
        <taxon>Methanobacteriota</taxon>
        <taxon>Stenosarchaea group</taxon>
        <taxon>Halobacteria</taxon>
        <taxon>Halobacteriales</taxon>
        <taxon>Haloferacaceae</taxon>
        <taxon>Halorubrum</taxon>
    </lineage>
</organism>
<dbReference type="AlphaFoldDB" id="A0ABD6C4L7"/>
<evidence type="ECO:0000256" key="1">
    <source>
        <dbReference type="SAM" id="MobiDB-lite"/>
    </source>
</evidence>
<reference evidence="2 3" key="1">
    <citation type="journal article" date="2019" name="Int. J. Syst. Evol. Microbiol.">
        <title>The Global Catalogue of Microorganisms (GCM) 10K type strain sequencing project: providing services to taxonomists for standard genome sequencing and annotation.</title>
        <authorList>
            <consortium name="The Broad Institute Genomics Platform"/>
            <consortium name="The Broad Institute Genome Sequencing Center for Infectious Disease"/>
            <person name="Wu L."/>
            <person name="Ma J."/>
        </authorList>
    </citation>
    <scope>NUCLEOTIDE SEQUENCE [LARGE SCALE GENOMIC DNA]</scope>
    <source>
        <strain evidence="2 3">CGMCC 1.12689</strain>
    </source>
</reference>
<evidence type="ECO:0000313" key="2">
    <source>
        <dbReference type="EMBL" id="MFD1572373.1"/>
    </source>
</evidence>
<comment type="caution">
    <text evidence="2">The sequence shown here is derived from an EMBL/GenBank/DDBJ whole genome shotgun (WGS) entry which is preliminary data.</text>
</comment>
<evidence type="ECO:0000313" key="3">
    <source>
        <dbReference type="Proteomes" id="UP001597185"/>
    </source>
</evidence>
<gene>
    <name evidence="2" type="ORF">ACFR9T_17635</name>
</gene>
<proteinExistence type="predicted"/>
<dbReference type="EMBL" id="JBHUDB010000027">
    <property type="protein sequence ID" value="MFD1572373.1"/>
    <property type="molecule type" value="Genomic_DNA"/>
</dbReference>
<keyword evidence="3" id="KW-1185">Reference proteome</keyword>
<dbReference type="Proteomes" id="UP001597185">
    <property type="component" value="Unassembled WGS sequence"/>
</dbReference>
<name>A0ABD6C4L7_9EURY</name>
<feature type="region of interest" description="Disordered" evidence="1">
    <location>
        <begin position="1"/>
        <end position="27"/>
    </location>
</feature>